<evidence type="ECO:0000313" key="2">
    <source>
        <dbReference type="EMBL" id="CAC5378260.1"/>
    </source>
</evidence>
<dbReference type="AlphaFoldDB" id="A0A6J8B4H6"/>
<organism evidence="2 3">
    <name type="scientific">Mytilus coruscus</name>
    <name type="common">Sea mussel</name>
    <dbReference type="NCBI Taxonomy" id="42192"/>
    <lineage>
        <taxon>Eukaryota</taxon>
        <taxon>Metazoa</taxon>
        <taxon>Spiralia</taxon>
        <taxon>Lophotrochozoa</taxon>
        <taxon>Mollusca</taxon>
        <taxon>Bivalvia</taxon>
        <taxon>Autobranchia</taxon>
        <taxon>Pteriomorphia</taxon>
        <taxon>Mytilida</taxon>
        <taxon>Mytiloidea</taxon>
        <taxon>Mytilidae</taxon>
        <taxon>Mytilinae</taxon>
        <taxon>Mytilus</taxon>
    </lineage>
</organism>
<dbReference type="PANTHER" id="PTHR33845:SF1">
    <property type="entry name" value="C2H2-TYPE DOMAIN-CONTAINING PROTEIN"/>
    <property type="match status" value="1"/>
</dbReference>
<name>A0A6J8B4H6_MYTCO</name>
<evidence type="ECO:0000313" key="3">
    <source>
        <dbReference type="Proteomes" id="UP000507470"/>
    </source>
</evidence>
<sequence length="505" mass="57963">MQYSFKIVSSKPPRNSLITSLSTCKNDIANHLRNCLLQREGLIKNEDDLLRFRGGYFEESSSLLTICPTHRYEFGVTWRKLVYCVLQFACGGNKKPRKARQDCSVNCKQSLYMWKEEQRFIPVGSGRESQSKWFAKRGLSWHVGVVSMKTDQNDYQNFTIVHIFDYATQDALTSTSILQDTINHINKENKKIKTLYLRFDNAGCFHSSYSLTTIPMINKKSLIRIKRVDFSDPQGGKCICDRKAAHIKGQIKRYVNEGNNVVTADHFRKAVATMSNVKVVVCLPPDSKSDSLKCPKMESESCLNNFLYDNNSMTVWRQYDIGKGQRYPFKDIGINANTCIPAITTLSMSDLKVKQLKQKPLQHVQEGESQQIQPDENPTTLQVEDASNLFSCPEDGCICTFINFGNMLRHLDIGNHTFSEQNVNLKDRVRIMYSELIETKFLQEDPVVPDEPVIETSHLLNKGWGLKGKREVKRFSVEQKDFWFKSLIKGRSLAINVNQKKWAMK</sequence>
<evidence type="ECO:0000259" key="1">
    <source>
        <dbReference type="PROSITE" id="PS00028"/>
    </source>
</evidence>
<proteinExistence type="predicted"/>
<dbReference type="PROSITE" id="PS00028">
    <property type="entry name" value="ZINC_FINGER_C2H2_1"/>
    <property type="match status" value="1"/>
</dbReference>
<keyword evidence="3" id="KW-1185">Reference proteome</keyword>
<feature type="domain" description="C2H2-type" evidence="1">
    <location>
        <begin position="392"/>
        <end position="416"/>
    </location>
</feature>
<dbReference type="EMBL" id="CACVKT020002531">
    <property type="protein sequence ID" value="CAC5378260.1"/>
    <property type="molecule type" value="Genomic_DNA"/>
</dbReference>
<reference evidence="2 3" key="1">
    <citation type="submission" date="2020-06" db="EMBL/GenBank/DDBJ databases">
        <authorList>
            <person name="Li R."/>
            <person name="Bekaert M."/>
        </authorList>
    </citation>
    <scope>NUCLEOTIDE SEQUENCE [LARGE SCALE GENOMIC DNA]</scope>
    <source>
        <strain evidence="3">wild</strain>
    </source>
</reference>
<gene>
    <name evidence="2" type="ORF">MCOR_14475</name>
</gene>
<accession>A0A6J8B4H6</accession>
<dbReference type="Proteomes" id="UP000507470">
    <property type="component" value="Unassembled WGS sequence"/>
</dbReference>
<protein>
    <recommendedName>
        <fullName evidence="1">C2H2-type domain-containing protein</fullName>
    </recommendedName>
</protein>
<dbReference type="InterPro" id="IPR013087">
    <property type="entry name" value="Znf_C2H2_type"/>
</dbReference>
<dbReference type="OrthoDB" id="6130713at2759"/>
<dbReference type="PANTHER" id="PTHR33845">
    <property type="entry name" value="C2H2-TYPE DOMAIN-CONTAINING PROTEIN"/>
    <property type="match status" value="1"/>
</dbReference>